<dbReference type="EMBL" id="VJMH01005273">
    <property type="protein sequence ID" value="KAF0697984.1"/>
    <property type="molecule type" value="Genomic_DNA"/>
</dbReference>
<reference evidence="3 4" key="1">
    <citation type="submission" date="2019-03" db="EMBL/GenBank/DDBJ databases">
        <authorList>
            <person name="Gaulin E."/>
            <person name="Dumas B."/>
        </authorList>
    </citation>
    <scope>NUCLEOTIDE SEQUENCE [LARGE SCALE GENOMIC DNA]</scope>
    <source>
        <strain evidence="3">CBS 568.67</strain>
    </source>
</reference>
<dbReference type="OrthoDB" id="61382at2759"/>
<evidence type="ECO:0000259" key="1">
    <source>
        <dbReference type="PROSITE" id="PS50927"/>
    </source>
</evidence>
<name>A0A485KUM8_9STRA</name>
<accession>A0A485KUM8</accession>
<dbReference type="Gene3D" id="2.90.10.10">
    <property type="entry name" value="Bulb-type lectin domain"/>
    <property type="match status" value="1"/>
</dbReference>
<proteinExistence type="predicted"/>
<dbReference type="PROSITE" id="PS50927">
    <property type="entry name" value="BULB_LECTIN"/>
    <property type="match status" value="1"/>
</dbReference>
<dbReference type="SUPFAM" id="SSF51110">
    <property type="entry name" value="alpha-D-mannose-specific plant lectins"/>
    <property type="match status" value="1"/>
</dbReference>
<protein>
    <submittedName>
        <fullName evidence="3">Aste57867_11366 protein</fullName>
    </submittedName>
</protein>
<dbReference type="InterPro" id="IPR036426">
    <property type="entry name" value="Bulb-type_lectin_dom_sf"/>
</dbReference>
<dbReference type="Proteomes" id="UP000332933">
    <property type="component" value="Unassembled WGS sequence"/>
</dbReference>
<evidence type="ECO:0000313" key="3">
    <source>
        <dbReference type="EMBL" id="VFT88228.1"/>
    </source>
</evidence>
<evidence type="ECO:0000313" key="4">
    <source>
        <dbReference type="Proteomes" id="UP000332933"/>
    </source>
</evidence>
<evidence type="ECO:0000313" key="2">
    <source>
        <dbReference type="EMBL" id="KAF0697984.1"/>
    </source>
</evidence>
<dbReference type="SMART" id="SM00108">
    <property type="entry name" value="B_lectin"/>
    <property type="match status" value="1"/>
</dbReference>
<dbReference type="AlphaFoldDB" id="A0A485KUM8"/>
<gene>
    <name evidence="3" type="primary">Aste57867_11366</name>
    <name evidence="2" type="ORF">As57867_011324</name>
    <name evidence="3" type="ORF">ASTE57867_11366</name>
</gene>
<sequence>MVQCCRQGKFCFTFEFTLTETAQMSSMLAFVGVAVGGLLHVVTGATHCPRCAGGLVSNVGPVFSSLDNLHYLGTTHRDIYDPLKKYRATMQDDGNFVLTDVVKQKPIWAANPNKAWYYFYLKSSNSYVVLQGDGNAVLCGTDGHPFWATNTANKGPGPYCMTVSVAGVLVILDSDCNRIWSHDGSVRGPAKTNLTFEP</sequence>
<feature type="domain" description="Bulb-type lectin" evidence="1">
    <location>
        <begin position="63"/>
        <end position="184"/>
    </location>
</feature>
<reference evidence="2" key="2">
    <citation type="submission" date="2019-06" db="EMBL/GenBank/DDBJ databases">
        <title>Genomics analysis of Aphanomyces spp. identifies a new class of oomycete effector associated with host adaptation.</title>
        <authorList>
            <person name="Gaulin E."/>
        </authorList>
    </citation>
    <scope>NUCLEOTIDE SEQUENCE</scope>
    <source>
        <strain evidence="2">CBS 578.67</strain>
    </source>
</reference>
<dbReference type="EMBL" id="CAADRA010005294">
    <property type="protein sequence ID" value="VFT88228.1"/>
    <property type="molecule type" value="Genomic_DNA"/>
</dbReference>
<dbReference type="InterPro" id="IPR001480">
    <property type="entry name" value="Bulb-type_lectin_dom"/>
</dbReference>
<keyword evidence="4" id="KW-1185">Reference proteome</keyword>
<organism evidence="3 4">
    <name type="scientific">Aphanomyces stellatus</name>
    <dbReference type="NCBI Taxonomy" id="120398"/>
    <lineage>
        <taxon>Eukaryota</taxon>
        <taxon>Sar</taxon>
        <taxon>Stramenopiles</taxon>
        <taxon>Oomycota</taxon>
        <taxon>Saprolegniomycetes</taxon>
        <taxon>Saprolegniales</taxon>
        <taxon>Verrucalvaceae</taxon>
        <taxon>Aphanomyces</taxon>
    </lineage>
</organism>